<sequence length="288" mass="30811">MNALSRLSSLSSQGLPLWGRAALVAAGVAAGATAGWLSSSAWMNGVQARTRRGWWKHFHEAELAFFPDGSVGPVSGWAGDARPLRVNVLGDSAASGVGASSADRGYVGIVLRRLASEAGAPVLVCNIAQPGDSSWLLMEQQLPQLKAGRMFAQADVTMCVIGGNDIADRAFTDDGFAWTAERLYPALPAGTVVSTVPSFGLPAFERKCRAANALIRRLAAENDLELAELYAATASLWSRSTLGIPRQFFTMESDVFHPNDHGYTVWAEAVWPAVRRAWLRSSSAKMFA</sequence>
<feature type="transmembrane region" description="Helical" evidence="1">
    <location>
        <begin position="20"/>
        <end position="42"/>
    </location>
</feature>
<keyword evidence="4" id="KW-1185">Reference proteome</keyword>
<evidence type="ECO:0000313" key="3">
    <source>
        <dbReference type="EMBL" id="KXZ58996.1"/>
    </source>
</evidence>
<gene>
    <name evidence="3" type="ORF">Bravens_00548</name>
</gene>
<protein>
    <submittedName>
        <fullName evidence="3">GDSL-like Lipase/Acylhydrolase</fullName>
    </submittedName>
</protein>
<dbReference type="InterPro" id="IPR036514">
    <property type="entry name" value="SGNH_hydro_sf"/>
</dbReference>
<dbReference type="Gene3D" id="3.40.50.1110">
    <property type="entry name" value="SGNH hydrolase"/>
    <property type="match status" value="1"/>
</dbReference>
<keyword evidence="1" id="KW-0812">Transmembrane</keyword>
<evidence type="ECO:0000256" key="1">
    <source>
        <dbReference type="SAM" id="Phobius"/>
    </source>
</evidence>
<proteinExistence type="predicted"/>
<keyword evidence="1" id="KW-1133">Transmembrane helix</keyword>
<organism evidence="3 4">
    <name type="scientific">Brevibacterium ravenspurgense</name>
    <dbReference type="NCBI Taxonomy" id="479117"/>
    <lineage>
        <taxon>Bacteria</taxon>
        <taxon>Bacillati</taxon>
        <taxon>Actinomycetota</taxon>
        <taxon>Actinomycetes</taxon>
        <taxon>Micrococcales</taxon>
        <taxon>Brevibacteriaceae</taxon>
        <taxon>Brevibacterium</taxon>
    </lineage>
</organism>
<dbReference type="PATRIC" id="fig|479117.4.peg.550"/>
<reference evidence="3 4" key="1">
    <citation type="submission" date="2016-01" db="EMBL/GenBank/DDBJ databases">
        <title>Use of Whole Genome Sequencing to ascertain that Brevibacterium massiliense (Roux, Raoult 2009) is a later heterotypic synonym of Brevibacterium ravenspurgense (Mages 2008).</title>
        <authorList>
            <person name="Bernier A.-M."/>
            <person name="Burdz T."/>
            <person name="Huynh C."/>
            <person name="Pachecho A.L."/>
            <person name="Wiebe D."/>
            <person name="Bonner C."/>
            <person name="Bernard K."/>
        </authorList>
    </citation>
    <scope>NUCLEOTIDE SEQUENCE [LARGE SCALE GENOMIC DNA]</scope>
    <source>
        <strain evidence="3 4">CCUG56047</strain>
    </source>
</reference>
<dbReference type="SUPFAM" id="SSF52266">
    <property type="entry name" value="SGNH hydrolase"/>
    <property type="match status" value="1"/>
</dbReference>
<evidence type="ECO:0000259" key="2">
    <source>
        <dbReference type="Pfam" id="PF13472"/>
    </source>
</evidence>
<dbReference type="EMBL" id="LQQC01000007">
    <property type="protein sequence ID" value="KXZ58996.1"/>
    <property type="molecule type" value="Genomic_DNA"/>
</dbReference>
<dbReference type="Proteomes" id="UP000243589">
    <property type="component" value="Unassembled WGS sequence"/>
</dbReference>
<dbReference type="AlphaFoldDB" id="A0A150HA89"/>
<dbReference type="RefSeq" id="WP_061941429.1">
    <property type="nucleotide sequence ID" value="NZ_LPXW01000009.1"/>
</dbReference>
<keyword evidence="1" id="KW-0472">Membrane</keyword>
<keyword evidence="3" id="KW-0378">Hydrolase</keyword>
<feature type="domain" description="SGNH hydrolase-type esterase" evidence="2">
    <location>
        <begin position="88"/>
        <end position="264"/>
    </location>
</feature>
<comment type="caution">
    <text evidence="3">The sequence shown here is derived from an EMBL/GenBank/DDBJ whole genome shotgun (WGS) entry which is preliminary data.</text>
</comment>
<dbReference type="InterPro" id="IPR013830">
    <property type="entry name" value="SGNH_hydro"/>
</dbReference>
<name>A0A150HA89_9MICO</name>
<dbReference type="GO" id="GO:0016787">
    <property type="term" value="F:hydrolase activity"/>
    <property type="evidence" value="ECO:0007669"/>
    <property type="project" value="UniProtKB-KW"/>
</dbReference>
<dbReference type="Pfam" id="PF13472">
    <property type="entry name" value="Lipase_GDSL_2"/>
    <property type="match status" value="1"/>
</dbReference>
<evidence type="ECO:0000313" key="4">
    <source>
        <dbReference type="Proteomes" id="UP000243589"/>
    </source>
</evidence>
<accession>A0A150HA89</accession>